<keyword evidence="1 6" id="KW-0489">Methyltransferase</keyword>
<dbReference type="InterPro" id="IPR001525">
    <property type="entry name" value="C5_MeTfrase"/>
</dbReference>
<evidence type="ECO:0000256" key="6">
    <source>
        <dbReference type="PROSITE-ProRule" id="PRU01016"/>
    </source>
</evidence>
<organism evidence="9 10">
    <name type="scientific">Pontibacter populi</name>
    <dbReference type="NCBI Taxonomy" id="890055"/>
    <lineage>
        <taxon>Bacteria</taxon>
        <taxon>Pseudomonadati</taxon>
        <taxon>Bacteroidota</taxon>
        <taxon>Cytophagia</taxon>
        <taxon>Cytophagales</taxon>
        <taxon>Hymenobacteraceae</taxon>
        <taxon>Pontibacter</taxon>
    </lineage>
</organism>
<evidence type="ECO:0000256" key="2">
    <source>
        <dbReference type="ARBA" id="ARBA00022679"/>
    </source>
</evidence>
<dbReference type="EMBL" id="JBEOKT010000005">
    <property type="protein sequence ID" value="MER2997388.1"/>
    <property type="molecule type" value="Genomic_DNA"/>
</dbReference>
<dbReference type="InterPro" id="IPR018117">
    <property type="entry name" value="C5_DNA_meth_AS"/>
</dbReference>
<reference evidence="9 10" key="1">
    <citation type="submission" date="2024-06" db="EMBL/GenBank/DDBJ databases">
        <title>Pontibacter populi HYL7-15.</title>
        <authorList>
            <person name="Kim M.K."/>
        </authorList>
    </citation>
    <scope>NUCLEOTIDE SEQUENCE [LARGE SCALE GENOMIC DNA]</scope>
    <source>
        <strain evidence="9 10">HYL7-15</strain>
    </source>
</reference>
<comment type="similarity">
    <text evidence="6 7">Belongs to the class I-like SAM-binding methyltransferase superfamily. C5-methyltransferase family.</text>
</comment>
<evidence type="ECO:0000313" key="10">
    <source>
        <dbReference type="Proteomes" id="UP001476807"/>
    </source>
</evidence>
<evidence type="ECO:0000256" key="7">
    <source>
        <dbReference type="RuleBase" id="RU000416"/>
    </source>
</evidence>
<accession>A0ABV1RSM9</accession>
<dbReference type="GO" id="GO:0032259">
    <property type="term" value="P:methylation"/>
    <property type="evidence" value="ECO:0007669"/>
    <property type="project" value="UniProtKB-KW"/>
</dbReference>
<protein>
    <recommendedName>
        <fullName evidence="8">Cytosine-specific methyltransferase</fullName>
        <ecNumber evidence="8">2.1.1.37</ecNumber>
    </recommendedName>
</protein>
<keyword evidence="10" id="KW-1185">Reference proteome</keyword>
<evidence type="ECO:0000256" key="1">
    <source>
        <dbReference type="ARBA" id="ARBA00022603"/>
    </source>
</evidence>
<dbReference type="PROSITE" id="PS51679">
    <property type="entry name" value="SAM_MT_C5"/>
    <property type="match status" value="1"/>
</dbReference>
<gene>
    <name evidence="9" type="primary">dcm</name>
    <name evidence="9" type="ORF">ABS362_07510</name>
</gene>
<dbReference type="SUPFAM" id="SSF53335">
    <property type="entry name" value="S-adenosyl-L-methionine-dependent methyltransferases"/>
    <property type="match status" value="1"/>
</dbReference>
<keyword evidence="3 6" id="KW-0949">S-adenosyl-L-methionine</keyword>
<feature type="active site" evidence="6">
    <location>
        <position position="105"/>
    </location>
</feature>
<keyword evidence="2 6" id="KW-0808">Transferase</keyword>
<dbReference type="PROSITE" id="PS00094">
    <property type="entry name" value="C5_MTASE_1"/>
    <property type="match status" value="1"/>
</dbReference>
<evidence type="ECO:0000256" key="4">
    <source>
        <dbReference type="ARBA" id="ARBA00022747"/>
    </source>
</evidence>
<dbReference type="InterPro" id="IPR031303">
    <property type="entry name" value="C5_meth_CS"/>
</dbReference>
<dbReference type="PANTHER" id="PTHR46098:SF1">
    <property type="entry name" value="TRNA (CYTOSINE(38)-C(5))-METHYLTRANSFERASE"/>
    <property type="match status" value="1"/>
</dbReference>
<dbReference type="RefSeq" id="WP_350411782.1">
    <property type="nucleotide sequence ID" value="NZ_JBEOKT010000005.1"/>
</dbReference>
<evidence type="ECO:0000256" key="8">
    <source>
        <dbReference type="RuleBase" id="RU000417"/>
    </source>
</evidence>
<dbReference type="Pfam" id="PF00145">
    <property type="entry name" value="DNA_methylase"/>
    <property type="match status" value="1"/>
</dbReference>
<evidence type="ECO:0000256" key="3">
    <source>
        <dbReference type="ARBA" id="ARBA00022691"/>
    </source>
</evidence>
<dbReference type="NCBIfam" id="TIGR00675">
    <property type="entry name" value="dcm"/>
    <property type="match status" value="1"/>
</dbReference>
<evidence type="ECO:0000256" key="5">
    <source>
        <dbReference type="ARBA" id="ARBA00047422"/>
    </source>
</evidence>
<dbReference type="Gene3D" id="3.40.50.150">
    <property type="entry name" value="Vaccinia Virus protein VP39"/>
    <property type="match status" value="1"/>
</dbReference>
<dbReference type="InterPro" id="IPR029063">
    <property type="entry name" value="SAM-dependent_MTases_sf"/>
</dbReference>
<dbReference type="GO" id="GO:0003886">
    <property type="term" value="F:DNA (cytosine-5-)-methyltransferase activity"/>
    <property type="evidence" value="ECO:0007669"/>
    <property type="project" value="UniProtKB-EC"/>
</dbReference>
<dbReference type="InterPro" id="IPR050750">
    <property type="entry name" value="C5-MTase"/>
</dbReference>
<sequence length="375" mass="42741">MSTKDKQVILDFQEQTLVEAKEPEFKFIDLFAGIGGFHIAMHRAGGDCVFAAEWDKFARVTYETNYKHISPDLFSSGRFIGDVTQVSENLEMVPDFDVLCAGFPCQPFSNAGHKKGFEDTRGTLFFNIAEIVDHKVQLSKQDPSRRAPKVLLLENVKGLKGHDKGRTLKTILETLENIGYKYSYEVLNSKNFGVPQNRERLFIIAWLDTPDAPAKFSFPYGLDENDQVIYDASKISELAKRTYLGQILEEEVDPKYTISQKLHEGHLRRREMHKQKGNGFGFSLFKYDSPYTSTISARYYKDGSEIMIHQDDNRPRKLTPSEAARLQGYPAYDHLPEEERFKIPVSDGQAYKQFGNSVSVPVVSTLAKEIKKQLL</sequence>
<dbReference type="PROSITE" id="PS00095">
    <property type="entry name" value="C5_MTASE_2"/>
    <property type="match status" value="1"/>
</dbReference>
<dbReference type="EC" id="2.1.1.37" evidence="8"/>
<dbReference type="PRINTS" id="PR00105">
    <property type="entry name" value="C5METTRFRASE"/>
</dbReference>
<evidence type="ECO:0000313" key="9">
    <source>
        <dbReference type="EMBL" id="MER2997388.1"/>
    </source>
</evidence>
<comment type="catalytic activity">
    <reaction evidence="5 8">
        <text>a 2'-deoxycytidine in DNA + S-adenosyl-L-methionine = a 5-methyl-2'-deoxycytidine in DNA + S-adenosyl-L-homocysteine + H(+)</text>
        <dbReference type="Rhea" id="RHEA:13681"/>
        <dbReference type="Rhea" id="RHEA-COMP:11369"/>
        <dbReference type="Rhea" id="RHEA-COMP:11370"/>
        <dbReference type="ChEBI" id="CHEBI:15378"/>
        <dbReference type="ChEBI" id="CHEBI:57856"/>
        <dbReference type="ChEBI" id="CHEBI:59789"/>
        <dbReference type="ChEBI" id="CHEBI:85452"/>
        <dbReference type="ChEBI" id="CHEBI:85454"/>
        <dbReference type="EC" id="2.1.1.37"/>
    </reaction>
</comment>
<dbReference type="Gene3D" id="3.90.120.30">
    <property type="match status" value="1"/>
</dbReference>
<comment type="caution">
    <text evidence="9">The sequence shown here is derived from an EMBL/GenBank/DDBJ whole genome shotgun (WGS) entry which is preliminary data.</text>
</comment>
<proteinExistence type="inferred from homology"/>
<dbReference type="Proteomes" id="UP001476807">
    <property type="component" value="Unassembled WGS sequence"/>
</dbReference>
<name>A0ABV1RSM9_9BACT</name>
<dbReference type="PANTHER" id="PTHR46098">
    <property type="entry name" value="TRNA (CYTOSINE(38)-C(5))-METHYLTRANSFERASE"/>
    <property type="match status" value="1"/>
</dbReference>
<keyword evidence="4" id="KW-0680">Restriction system</keyword>
<dbReference type="CDD" id="cd00315">
    <property type="entry name" value="Cyt_C5_DNA_methylase"/>
    <property type="match status" value="1"/>
</dbReference>